<organism evidence="2 3">
    <name type="scientific">Edaphobacter modestus</name>
    <dbReference type="NCBI Taxonomy" id="388466"/>
    <lineage>
        <taxon>Bacteria</taxon>
        <taxon>Pseudomonadati</taxon>
        <taxon>Acidobacteriota</taxon>
        <taxon>Terriglobia</taxon>
        <taxon>Terriglobales</taxon>
        <taxon>Acidobacteriaceae</taxon>
        <taxon>Edaphobacter</taxon>
    </lineage>
</organism>
<dbReference type="AlphaFoldDB" id="A0A4Q7YZ78"/>
<gene>
    <name evidence="2" type="ORF">BDD14_4851</name>
</gene>
<dbReference type="Pfam" id="PF03992">
    <property type="entry name" value="ABM"/>
    <property type="match status" value="1"/>
</dbReference>
<dbReference type="InterPro" id="IPR011008">
    <property type="entry name" value="Dimeric_a/b-barrel"/>
</dbReference>
<evidence type="ECO:0000313" key="2">
    <source>
        <dbReference type="EMBL" id="RZU43217.1"/>
    </source>
</evidence>
<protein>
    <submittedName>
        <fullName evidence="2">Quinol monooxygenase YgiN</fullName>
    </submittedName>
</protein>
<accession>A0A4Q7YZ78</accession>
<proteinExistence type="predicted"/>
<comment type="caution">
    <text evidence="2">The sequence shown here is derived from an EMBL/GenBank/DDBJ whole genome shotgun (WGS) entry which is preliminary data.</text>
</comment>
<name>A0A4Q7YZ78_9BACT</name>
<sequence length="98" mass="10564">MPTLALYVPLKPKPGKEAELKEFLKQGAQMAAQEPGTVTWYAIDEGEGRCAIFDTFNDEAGRDAHLNGPIAKALMAKADELLDGPVQIHKLGIFAVKG</sequence>
<dbReference type="InterPro" id="IPR007138">
    <property type="entry name" value="ABM_dom"/>
</dbReference>
<keyword evidence="2" id="KW-0503">Monooxygenase</keyword>
<keyword evidence="2" id="KW-0560">Oxidoreductase</keyword>
<dbReference type="SUPFAM" id="SSF54909">
    <property type="entry name" value="Dimeric alpha+beta barrel"/>
    <property type="match status" value="1"/>
</dbReference>
<evidence type="ECO:0000313" key="3">
    <source>
        <dbReference type="Proteomes" id="UP000292958"/>
    </source>
</evidence>
<dbReference type="OrthoDB" id="9804891at2"/>
<dbReference type="EMBL" id="SHKW01000001">
    <property type="protein sequence ID" value="RZU43217.1"/>
    <property type="molecule type" value="Genomic_DNA"/>
</dbReference>
<reference evidence="2 3" key="1">
    <citation type="submission" date="2019-02" db="EMBL/GenBank/DDBJ databases">
        <title>Genomic Encyclopedia of Archaeal and Bacterial Type Strains, Phase II (KMG-II): from individual species to whole genera.</title>
        <authorList>
            <person name="Goeker M."/>
        </authorList>
    </citation>
    <scope>NUCLEOTIDE SEQUENCE [LARGE SCALE GENOMIC DNA]</scope>
    <source>
        <strain evidence="2 3">DSM 18101</strain>
    </source>
</reference>
<feature type="domain" description="ABM" evidence="1">
    <location>
        <begin position="10"/>
        <end position="76"/>
    </location>
</feature>
<dbReference type="GO" id="GO:0004497">
    <property type="term" value="F:monooxygenase activity"/>
    <property type="evidence" value="ECO:0007669"/>
    <property type="project" value="UniProtKB-KW"/>
</dbReference>
<keyword evidence="3" id="KW-1185">Reference proteome</keyword>
<evidence type="ECO:0000259" key="1">
    <source>
        <dbReference type="Pfam" id="PF03992"/>
    </source>
</evidence>
<dbReference type="Gene3D" id="3.30.70.100">
    <property type="match status" value="1"/>
</dbReference>
<dbReference type="RefSeq" id="WP_130421608.1">
    <property type="nucleotide sequence ID" value="NZ_SHKW01000001.1"/>
</dbReference>
<dbReference type="Proteomes" id="UP000292958">
    <property type="component" value="Unassembled WGS sequence"/>
</dbReference>